<dbReference type="Proteomes" id="UP001209570">
    <property type="component" value="Unassembled WGS sequence"/>
</dbReference>
<evidence type="ECO:0000259" key="3">
    <source>
        <dbReference type="PROSITE" id="PS50003"/>
    </source>
</evidence>
<dbReference type="PANTHER" id="PTHR22902">
    <property type="entry name" value="SESQUIPEDALIAN"/>
    <property type="match status" value="1"/>
</dbReference>
<proteinExistence type="predicted"/>
<dbReference type="GO" id="GO:0005769">
    <property type="term" value="C:early endosome"/>
    <property type="evidence" value="ECO:0007669"/>
    <property type="project" value="TreeGrafter"/>
</dbReference>
<dbReference type="GO" id="GO:0001881">
    <property type="term" value="P:receptor recycling"/>
    <property type="evidence" value="ECO:0007669"/>
    <property type="project" value="TreeGrafter"/>
</dbReference>
<gene>
    <name evidence="4" type="ORF">P43SY_001638</name>
</gene>
<dbReference type="GO" id="GO:0005802">
    <property type="term" value="C:trans-Golgi network"/>
    <property type="evidence" value="ECO:0007669"/>
    <property type="project" value="TreeGrafter"/>
</dbReference>
<feature type="compositionally biased region" description="Low complexity" evidence="2">
    <location>
        <begin position="247"/>
        <end position="269"/>
    </location>
</feature>
<feature type="region of interest" description="Disordered" evidence="2">
    <location>
        <begin position="1"/>
        <end position="43"/>
    </location>
</feature>
<dbReference type="GO" id="GO:0042147">
    <property type="term" value="P:retrograde transport, endosome to Golgi"/>
    <property type="evidence" value="ECO:0007669"/>
    <property type="project" value="TreeGrafter"/>
</dbReference>
<dbReference type="InterPro" id="IPR045188">
    <property type="entry name" value="Boi1/Boi2-like"/>
</dbReference>
<evidence type="ECO:0000256" key="2">
    <source>
        <dbReference type="SAM" id="MobiDB-lite"/>
    </source>
</evidence>
<feature type="compositionally biased region" description="Polar residues" evidence="2">
    <location>
        <begin position="7"/>
        <end position="37"/>
    </location>
</feature>
<dbReference type="GO" id="GO:0055037">
    <property type="term" value="C:recycling endosome"/>
    <property type="evidence" value="ECO:0007669"/>
    <property type="project" value="TreeGrafter"/>
</dbReference>
<dbReference type="SUPFAM" id="SSF50729">
    <property type="entry name" value="PH domain-like"/>
    <property type="match status" value="2"/>
</dbReference>
<name>A0AAD5M6E1_PYTIN</name>
<dbReference type="AlphaFoldDB" id="A0AAD5M6E1"/>
<dbReference type="SMART" id="SM00233">
    <property type="entry name" value="PH"/>
    <property type="match status" value="2"/>
</dbReference>
<evidence type="ECO:0000256" key="1">
    <source>
        <dbReference type="ARBA" id="ARBA00022553"/>
    </source>
</evidence>
<evidence type="ECO:0000313" key="5">
    <source>
        <dbReference type="Proteomes" id="UP001209570"/>
    </source>
</evidence>
<reference evidence="4" key="1">
    <citation type="submission" date="2021-12" db="EMBL/GenBank/DDBJ databases">
        <title>Prjna785345.</title>
        <authorList>
            <person name="Rujirawat T."/>
            <person name="Krajaejun T."/>
        </authorList>
    </citation>
    <scope>NUCLEOTIDE SEQUENCE</scope>
    <source>
        <strain evidence="4">Pi057C3</strain>
    </source>
</reference>
<sequence length="278" mass="30861">MAPIGSSLRNMMRGNSTQSMGSGEPRSNNSSETSALSDDSDIQMQGWMRKQKETLRVWARRYFALSGKLLTYYDSEDISRAPRGVLEVVDVAPLTTEHNGLALHLTNGKEVRLIADTHVAYTAWLSVLSAAVKNPQATKSRMCKDGWAHCLTDDDVWTRYFIVVKNDSFSCYESEDEDAELALSGLVRSVGEWDGKRFGLVLGLNRSRKIQLCFDSAEEKMTWFLTLEFAVSYSHQRLKKEVSMKGPDSNPANRSAASSSAEKAPAAADSNDDDGVWI</sequence>
<dbReference type="PROSITE" id="PS50003">
    <property type="entry name" value="PH_DOMAIN"/>
    <property type="match status" value="1"/>
</dbReference>
<dbReference type="Gene3D" id="2.30.29.30">
    <property type="entry name" value="Pleckstrin-homology domain (PH domain)/Phosphotyrosine-binding domain (PTB)"/>
    <property type="match status" value="2"/>
</dbReference>
<dbReference type="CDD" id="cd00821">
    <property type="entry name" value="PH"/>
    <property type="match status" value="2"/>
</dbReference>
<evidence type="ECO:0000313" key="4">
    <source>
        <dbReference type="EMBL" id="KAJ0404538.1"/>
    </source>
</evidence>
<accession>A0AAD5M6E1</accession>
<feature type="domain" description="PH" evidence="3">
    <location>
        <begin position="41"/>
        <end position="133"/>
    </location>
</feature>
<dbReference type="GO" id="GO:0007032">
    <property type="term" value="P:endosome organization"/>
    <property type="evidence" value="ECO:0007669"/>
    <property type="project" value="TreeGrafter"/>
</dbReference>
<dbReference type="GO" id="GO:0005829">
    <property type="term" value="C:cytosol"/>
    <property type="evidence" value="ECO:0007669"/>
    <property type="project" value="GOC"/>
</dbReference>
<keyword evidence="5" id="KW-1185">Reference proteome</keyword>
<comment type="caution">
    <text evidence="4">The sequence shown here is derived from an EMBL/GenBank/DDBJ whole genome shotgun (WGS) entry which is preliminary data.</text>
</comment>
<dbReference type="EMBL" id="JAKCXM010000061">
    <property type="protein sequence ID" value="KAJ0404538.1"/>
    <property type="molecule type" value="Genomic_DNA"/>
</dbReference>
<feature type="region of interest" description="Disordered" evidence="2">
    <location>
        <begin position="242"/>
        <end position="278"/>
    </location>
</feature>
<organism evidence="4 5">
    <name type="scientific">Pythium insidiosum</name>
    <name type="common">Pythiosis disease agent</name>
    <dbReference type="NCBI Taxonomy" id="114742"/>
    <lineage>
        <taxon>Eukaryota</taxon>
        <taxon>Sar</taxon>
        <taxon>Stramenopiles</taxon>
        <taxon>Oomycota</taxon>
        <taxon>Peronosporomycetes</taxon>
        <taxon>Pythiales</taxon>
        <taxon>Pythiaceae</taxon>
        <taxon>Pythium</taxon>
    </lineage>
</organism>
<dbReference type="Pfam" id="PF00169">
    <property type="entry name" value="PH"/>
    <property type="match status" value="1"/>
</dbReference>
<keyword evidence="1" id="KW-0597">Phosphoprotein</keyword>
<protein>
    <recommendedName>
        <fullName evidence="3">PH domain-containing protein</fullName>
    </recommendedName>
</protein>
<dbReference type="InterPro" id="IPR011993">
    <property type="entry name" value="PH-like_dom_sf"/>
</dbReference>
<dbReference type="PANTHER" id="PTHR22902:SF27">
    <property type="entry name" value="PLECKSTRIN HOMOLOGY DOMAIN-CONTAINING FAMILY A MEMBER 3"/>
    <property type="match status" value="1"/>
</dbReference>
<dbReference type="InterPro" id="IPR001849">
    <property type="entry name" value="PH_domain"/>
</dbReference>